<dbReference type="Proteomes" id="UP000650582">
    <property type="component" value="Unassembled WGS sequence"/>
</dbReference>
<dbReference type="InterPro" id="IPR050131">
    <property type="entry name" value="Peptidase_S8_subtilisin-like"/>
</dbReference>
<feature type="active site" description="Charge relay system" evidence="5">
    <location>
        <position position="209"/>
    </location>
</feature>
<keyword evidence="2 5" id="KW-0645">Protease</keyword>
<dbReference type="PANTHER" id="PTHR43806">
    <property type="entry name" value="PEPTIDASE S8"/>
    <property type="match status" value="1"/>
</dbReference>
<dbReference type="InterPro" id="IPR000209">
    <property type="entry name" value="Peptidase_S8/S53_dom"/>
</dbReference>
<dbReference type="InterPro" id="IPR034193">
    <property type="entry name" value="PCSK9_ProteinaseK-like"/>
</dbReference>
<evidence type="ECO:0000313" key="7">
    <source>
        <dbReference type="EMBL" id="KAF8678679.1"/>
    </source>
</evidence>
<keyword evidence="4 5" id="KW-0720">Serine protease</keyword>
<dbReference type="PROSITE" id="PS00138">
    <property type="entry name" value="SUBTILASE_SER"/>
    <property type="match status" value="1"/>
</dbReference>
<dbReference type="EMBL" id="JACYCF010000006">
    <property type="protein sequence ID" value="KAF8756417.1"/>
    <property type="molecule type" value="Genomic_DNA"/>
</dbReference>
<dbReference type="AlphaFoldDB" id="A0A8H7H7N4"/>
<comment type="similarity">
    <text evidence="1 5">Belongs to the peptidase S8 family.</text>
</comment>
<dbReference type="PROSITE" id="PS51892">
    <property type="entry name" value="SUBTILASE"/>
    <property type="match status" value="1"/>
</dbReference>
<dbReference type="InterPro" id="IPR023828">
    <property type="entry name" value="Peptidase_S8_Ser-AS"/>
</dbReference>
<dbReference type="PANTHER" id="PTHR43806:SF58">
    <property type="entry name" value="ALKALINE PROTEASE 1-RELATED"/>
    <property type="match status" value="1"/>
</dbReference>
<reference evidence="7" key="1">
    <citation type="submission" date="2020-09" db="EMBL/GenBank/DDBJ databases">
        <title>Comparative genome analyses of four rice-infecting Rhizoctonia solani isolates reveal extensive enrichment of homogalacturonan modification genes.</title>
        <authorList>
            <person name="Lee D.-Y."/>
            <person name="Jeon J."/>
            <person name="Kim K.-T."/>
            <person name="Cheong K."/>
            <person name="Song H."/>
            <person name="Choi G."/>
            <person name="Ko J."/>
            <person name="Opiyo S.O."/>
            <person name="Zuo S."/>
            <person name="Madhav S."/>
            <person name="Lee Y.-H."/>
            <person name="Wang G.-L."/>
        </authorList>
    </citation>
    <scope>NUCLEOTIDE SEQUENCE</scope>
    <source>
        <strain evidence="8">AG1-IA B2</strain>
        <strain evidence="7">AG1-IA YN-7</strain>
    </source>
</reference>
<protein>
    <submittedName>
        <fullName evidence="7">Peptidase S8 family</fullName>
    </submittedName>
</protein>
<evidence type="ECO:0000256" key="4">
    <source>
        <dbReference type="ARBA" id="ARBA00022825"/>
    </source>
</evidence>
<feature type="active site" description="Charge relay system" evidence="5">
    <location>
        <position position="366"/>
    </location>
</feature>
<dbReference type="SUPFAM" id="SSF52743">
    <property type="entry name" value="Subtilisin-like"/>
    <property type="match status" value="1"/>
</dbReference>
<dbReference type="EMBL" id="JACYCC010000038">
    <property type="protein sequence ID" value="KAF8678679.1"/>
    <property type="molecule type" value="Genomic_DNA"/>
</dbReference>
<evidence type="ECO:0000256" key="5">
    <source>
        <dbReference type="PROSITE-ProRule" id="PRU01240"/>
    </source>
</evidence>
<evidence type="ECO:0000259" key="6">
    <source>
        <dbReference type="Pfam" id="PF00082"/>
    </source>
</evidence>
<dbReference type="Proteomes" id="UP000614334">
    <property type="component" value="Unassembled WGS sequence"/>
</dbReference>
<dbReference type="GO" id="GO:0005615">
    <property type="term" value="C:extracellular space"/>
    <property type="evidence" value="ECO:0007669"/>
    <property type="project" value="TreeGrafter"/>
</dbReference>
<evidence type="ECO:0000256" key="1">
    <source>
        <dbReference type="ARBA" id="ARBA00011073"/>
    </source>
</evidence>
<dbReference type="InterPro" id="IPR037045">
    <property type="entry name" value="S8pro/Inhibitor_I9_sf"/>
</dbReference>
<dbReference type="PRINTS" id="PR00723">
    <property type="entry name" value="SUBTILISIN"/>
</dbReference>
<accession>A0A8H7H7N4</accession>
<organism evidence="7 9">
    <name type="scientific">Rhizoctonia solani</name>
    <dbReference type="NCBI Taxonomy" id="456999"/>
    <lineage>
        <taxon>Eukaryota</taxon>
        <taxon>Fungi</taxon>
        <taxon>Dikarya</taxon>
        <taxon>Basidiomycota</taxon>
        <taxon>Agaricomycotina</taxon>
        <taxon>Agaricomycetes</taxon>
        <taxon>Cantharellales</taxon>
        <taxon>Ceratobasidiaceae</taxon>
        <taxon>Rhizoctonia</taxon>
    </lineage>
</organism>
<dbReference type="Gene3D" id="3.30.70.80">
    <property type="entry name" value="Peptidase S8 propeptide/proteinase inhibitor I9"/>
    <property type="match status" value="1"/>
</dbReference>
<evidence type="ECO:0000256" key="2">
    <source>
        <dbReference type="ARBA" id="ARBA00022670"/>
    </source>
</evidence>
<name>A0A8H7H7N4_9AGAM</name>
<evidence type="ECO:0000313" key="8">
    <source>
        <dbReference type="EMBL" id="KAF8756417.1"/>
    </source>
</evidence>
<dbReference type="GO" id="GO:0004252">
    <property type="term" value="F:serine-type endopeptidase activity"/>
    <property type="evidence" value="ECO:0007669"/>
    <property type="project" value="UniProtKB-UniRule"/>
</dbReference>
<comment type="caution">
    <text evidence="7">The sequence shown here is derived from an EMBL/GenBank/DDBJ whole genome shotgun (WGS) entry which is preliminary data.</text>
</comment>
<dbReference type="InterPro" id="IPR015500">
    <property type="entry name" value="Peptidase_S8_subtilisin-rel"/>
</dbReference>
<gene>
    <name evidence="8" type="ORF">RHS01_04362</name>
    <name evidence="7" type="ORF">RHS04_04995</name>
</gene>
<dbReference type="InterPro" id="IPR022398">
    <property type="entry name" value="Peptidase_S8_His-AS"/>
</dbReference>
<proteinExistence type="inferred from homology"/>
<dbReference type="InterPro" id="IPR036852">
    <property type="entry name" value="Peptidase_S8/S53_dom_sf"/>
</dbReference>
<dbReference type="CDD" id="cd04077">
    <property type="entry name" value="Peptidases_S8_PCSK9_ProteinaseK_like"/>
    <property type="match status" value="1"/>
</dbReference>
<dbReference type="Gene3D" id="3.40.50.200">
    <property type="entry name" value="Peptidase S8/S53 domain"/>
    <property type="match status" value="1"/>
</dbReference>
<dbReference type="GO" id="GO:0006508">
    <property type="term" value="P:proteolysis"/>
    <property type="evidence" value="ECO:0007669"/>
    <property type="project" value="UniProtKB-KW"/>
</dbReference>
<feature type="active site" description="Charge relay system" evidence="5">
    <location>
        <position position="177"/>
    </location>
</feature>
<dbReference type="Pfam" id="PF00082">
    <property type="entry name" value="Peptidase_S8"/>
    <property type="match status" value="1"/>
</dbReference>
<evidence type="ECO:0000313" key="9">
    <source>
        <dbReference type="Proteomes" id="UP000650582"/>
    </source>
</evidence>
<keyword evidence="3 5" id="KW-0378">Hydrolase</keyword>
<dbReference type="SUPFAM" id="SSF54897">
    <property type="entry name" value="Protease propeptides/inhibitors"/>
    <property type="match status" value="1"/>
</dbReference>
<sequence>MLYSPGLYIGAILACYAPTLSSAIPLHRVRDTRTYIVKLKSGIGPGSHLSDSSFAQFNERLYDPRVLNGYAIGLTPNAMEVLKAKYAEQIEYVEEDQVVYSTSEIVQNDATWGLQRISQKVWFYACSRASVAITSVAISLCRAPYLKVAARPRLIIHTTMIPLVEKPELGVDIYIFDTGVYVEHEEFGGRATHAPVFIDNSTPGDRYGHGTHCAGTAAGARYGVAKKANIIDVKVLSDNGSGSVSAIIAGLSWAVANAKNTNRPGVISMSLGSFGSSTGAQADAVRQTVASGLAVVVAAGNEASSATEWTPANVDEAIVVGNLDIFDGQYRTSNYGPTLDVFAPGTNVVSAGITGPSAIKVDTGTSMAAPHVAGIVAYLLSLEGPRTPAELSARIVELAIPGVLSGLSPNTTNLVAQLPA</sequence>
<feature type="domain" description="Peptidase S8/S53" evidence="6">
    <location>
        <begin position="171"/>
        <end position="399"/>
    </location>
</feature>
<dbReference type="PROSITE" id="PS00137">
    <property type="entry name" value="SUBTILASE_HIS"/>
    <property type="match status" value="1"/>
</dbReference>
<evidence type="ECO:0000256" key="3">
    <source>
        <dbReference type="ARBA" id="ARBA00022801"/>
    </source>
</evidence>